<sequence length="463" mass="50044">MAADAAAQAAGLRPGMPAAKAQVLVSGLIVQDADPIADAEALERLALWALQRVAPIVAADPPDGIVIDSTGADHLHGGEAAMIETLIGRLAMSGVTARGAIADTWGAAHALARFVADPSVIAPAGHGAAVIDPLPLAGLRLPPGMAADLRVLGFERIGDLLAQPRAPLILRFGPELGRRINQALGELAEPIEPIRPADLIEVQRTFAEPIGAAETIARYVGKLVAQLCAALEEKALGARRLDLLCHRVDNRIEAVRVGMAQPVRDIKRLTRLLCDQIEQIDPGFGIELMALAATIAEPLQRRQIASSLIEVATPDISDLVDTLANRVGERAIYRAAPVASDVPERSVCRIPAMSPDTGATWPSHWPRPIRLLPHPERIEAIALLPDHPPVSFTWRGVRRRVKRADGPERIHAEWWKRDAELAAIRDYFRVEDPSGERYWIYRAGNGEDPETGSHLWYLHGVFG</sequence>
<dbReference type="CDD" id="cd03468">
    <property type="entry name" value="PolY_like"/>
    <property type="match status" value="1"/>
</dbReference>
<evidence type="ECO:0000259" key="2">
    <source>
        <dbReference type="Pfam" id="PF11799"/>
    </source>
</evidence>
<evidence type="ECO:0000313" key="3">
    <source>
        <dbReference type="EMBL" id="SOC37914.1"/>
    </source>
</evidence>
<feature type="domain" description="DNA polymerase Y-family little finger" evidence="2">
    <location>
        <begin position="202"/>
        <end position="304"/>
    </location>
</feature>
<dbReference type="GO" id="GO:0003684">
    <property type="term" value="F:damaged DNA binding"/>
    <property type="evidence" value="ECO:0007669"/>
    <property type="project" value="InterPro"/>
</dbReference>
<organism evidence="3 4">
    <name type="scientific">Rhizobium subbaraonis</name>
    <dbReference type="NCBI Taxonomy" id="908946"/>
    <lineage>
        <taxon>Bacteria</taxon>
        <taxon>Pseudomonadati</taxon>
        <taxon>Pseudomonadota</taxon>
        <taxon>Alphaproteobacteria</taxon>
        <taxon>Hyphomicrobiales</taxon>
        <taxon>Rhizobiaceae</taxon>
        <taxon>Rhizobium/Agrobacterium group</taxon>
        <taxon>Rhizobium</taxon>
    </lineage>
</organism>
<keyword evidence="4" id="KW-1185">Reference proteome</keyword>
<dbReference type="EMBL" id="OBQD01000004">
    <property type="protein sequence ID" value="SOC37914.1"/>
    <property type="molecule type" value="Genomic_DNA"/>
</dbReference>
<reference evidence="3 4" key="1">
    <citation type="submission" date="2017-08" db="EMBL/GenBank/DDBJ databases">
        <authorList>
            <person name="de Groot N.N."/>
        </authorList>
    </citation>
    <scope>NUCLEOTIDE SEQUENCE [LARGE SCALE GENOMIC DNA]</scope>
    <source>
        <strain evidence="3 4">JC85</strain>
    </source>
</reference>
<dbReference type="Pfam" id="PF11799">
    <property type="entry name" value="IMS_C"/>
    <property type="match status" value="1"/>
</dbReference>
<dbReference type="Proteomes" id="UP000219167">
    <property type="component" value="Unassembled WGS sequence"/>
</dbReference>
<dbReference type="PANTHER" id="PTHR35369">
    <property type="entry name" value="BLR3025 PROTEIN-RELATED"/>
    <property type="match status" value="1"/>
</dbReference>
<dbReference type="InterPro" id="IPR050356">
    <property type="entry name" value="SulA_CellDiv_inhibitor"/>
</dbReference>
<evidence type="ECO:0000313" key="4">
    <source>
        <dbReference type="Proteomes" id="UP000219167"/>
    </source>
</evidence>
<name>A0A285U7L6_9HYPH</name>
<dbReference type="InterPro" id="IPR043502">
    <property type="entry name" value="DNA/RNA_pol_sf"/>
</dbReference>
<dbReference type="GO" id="GO:0006281">
    <property type="term" value="P:DNA repair"/>
    <property type="evidence" value="ECO:0007669"/>
    <property type="project" value="InterPro"/>
</dbReference>
<accession>A0A285U7L6</accession>
<dbReference type="SUPFAM" id="SSF56672">
    <property type="entry name" value="DNA/RNA polymerases"/>
    <property type="match status" value="1"/>
</dbReference>
<dbReference type="AlphaFoldDB" id="A0A285U7L6"/>
<dbReference type="InterPro" id="IPR017961">
    <property type="entry name" value="DNA_pol_Y-fam_little_finger"/>
</dbReference>
<dbReference type="PANTHER" id="PTHR35369:SF2">
    <property type="entry name" value="BLR3025 PROTEIN"/>
    <property type="match status" value="1"/>
</dbReference>
<evidence type="ECO:0000256" key="1">
    <source>
        <dbReference type="ARBA" id="ARBA00022763"/>
    </source>
</evidence>
<gene>
    <name evidence="3" type="ORF">SAMN05892877_104352</name>
</gene>
<proteinExistence type="predicted"/>
<keyword evidence="1" id="KW-0227">DNA damage</keyword>
<protein>
    <submittedName>
        <fullName evidence="3">Protein ImuB</fullName>
    </submittedName>
</protein>